<dbReference type="OrthoDB" id="5293507at2"/>
<evidence type="ECO:0000259" key="3">
    <source>
        <dbReference type="PROSITE" id="PS50977"/>
    </source>
</evidence>
<comment type="caution">
    <text evidence="4">The sequence shown here is derived from an EMBL/GenBank/DDBJ whole genome shotgun (WGS) entry which is preliminary data.</text>
</comment>
<evidence type="ECO:0000313" key="4">
    <source>
        <dbReference type="EMBL" id="OZI61199.1"/>
    </source>
</evidence>
<feature type="DNA-binding region" description="H-T-H motif" evidence="2">
    <location>
        <begin position="38"/>
        <end position="57"/>
    </location>
</feature>
<keyword evidence="5" id="KW-1185">Reference proteome</keyword>
<feature type="domain" description="HTH tetR-type" evidence="3">
    <location>
        <begin position="15"/>
        <end position="75"/>
    </location>
</feature>
<accession>A0A261UGX9</accession>
<evidence type="ECO:0000313" key="5">
    <source>
        <dbReference type="Proteomes" id="UP000215767"/>
    </source>
</evidence>
<dbReference type="PROSITE" id="PS50977">
    <property type="entry name" value="HTH_TETR_2"/>
    <property type="match status" value="1"/>
</dbReference>
<dbReference type="SUPFAM" id="SSF46689">
    <property type="entry name" value="Homeodomain-like"/>
    <property type="match status" value="1"/>
</dbReference>
<dbReference type="GO" id="GO:0003700">
    <property type="term" value="F:DNA-binding transcription factor activity"/>
    <property type="evidence" value="ECO:0007669"/>
    <property type="project" value="TreeGrafter"/>
</dbReference>
<proteinExistence type="predicted"/>
<gene>
    <name evidence="4" type="ORF">CAL28_17850</name>
</gene>
<evidence type="ECO:0000256" key="2">
    <source>
        <dbReference type="PROSITE-ProRule" id="PRU00335"/>
    </source>
</evidence>
<dbReference type="EMBL" id="NEVS01000004">
    <property type="protein sequence ID" value="OZI61199.1"/>
    <property type="molecule type" value="Genomic_DNA"/>
</dbReference>
<sequence length="216" mass="23410">MKDWASDHPKAKLMARKRAAIVDAARDAFLRDGYGGASMERIAKDAGVSIMTLYRHAEGKDDLFSAVIAQACHPADQAEQARIDESLQKPLSEILVFIGVMFQERTASPATTSLFRTVMVESPRFPHLADIAYRGLIGAHADALDAFLGQREETAALDPRQRQKLSTAFLDRLVGLDSFRVLLGLEGATDVERLDRAKQAAAELISALSAPTSGSG</sequence>
<reference evidence="5" key="1">
    <citation type="submission" date="2017-05" db="EMBL/GenBank/DDBJ databases">
        <title>Complete and WGS of Bordetella genogroups.</title>
        <authorList>
            <person name="Spilker T."/>
            <person name="Lipuma J."/>
        </authorList>
    </citation>
    <scope>NUCLEOTIDE SEQUENCE [LARGE SCALE GENOMIC DNA]</scope>
    <source>
        <strain evidence="5">AU8856</strain>
    </source>
</reference>
<name>A0A261UGX9_9BORD</name>
<organism evidence="4 5">
    <name type="scientific">Bordetella genomosp. 11</name>
    <dbReference type="NCBI Taxonomy" id="1416808"/>
    <lineage>
        <taxon>Bacteria</taxon>
        <taxon>Pseudomonadati</taxon>
        <taxon>Pseudomonadota</taxon>
        <taxon>Betaproteobacteria</taxon>
        <taxon>Burkholderiales</taxon>
        <taxon>Alcaligenaceae</taxon>
        <taxon>Bordetella</taxon>
    </lineage>
</organism>
<dbReference type="Gene3D" id="1.10.357.10">
    <property type="entry name" value="Tetracycline Repressor, domain 2"/>
    <property type="match status" value="1"/>
</dbReference>
<dbReference type="InterPro" id="IPR050109">
    <property type="entry name" value="HTH-type_TetR-like_transc_reg"/>
</dbReference>
<evidence type="ECO:0000256" key="1">
    <source>
        <dbReference type="ARBA" id="ARBA00023125"/>
    </source>
</evidence>
<dbReference type="PANTHER" id="PTHR30055">
    <property type="entry name" value="HTH-TYPE TRANSCRIPTIONAL REGULATOR RUTR"/>
    <property type="match status" value="1"/>
</dbReference>
<dbReference type="Pfam" id="PF00440">
    <property type="entry name" value="TetR_N"/>
    <property type="match status" value="1"/>
</dbReference>
<dbReference type="PANTHER" id="PTHR30055:SF119">
    <property type="entry name" value="NALC"/>
    <property type="match status" value="1"/>
</dbReference>
<keyword evidence="1 2" id="KW-0238">DNA-binding</keyword>
<dbReference type="PRINTS" id="PR00455">
    <property type="entry name" value="HTHTETR"/>
</dbReference>
<dbReference type="InterPro" id="IPR039536">
    <property type="entry name" value="TetR_C_Proteobacteria"/>
</dbReference>
<dbReference type="Proteomes" id="UP000215767">
    <property type="component" value="Unassembled WGS sequence"/>
</dbReference>
<protein>
    <recommendedName>
        <fullName evidence="3">HTH tetR-type domain-containing protein</fullName>
    </recommendedName>
</protein>
<dbReference type="AlphaFoldDB" id="A0A261UGX9"/>
<dbReference type="InterPro" id="IPR009057">
    <property type="entry name" value="Homeodomain-like_sf"/>
</dbReference>
<dbReference type="InterPro" id="IPR001647">
    <property type="entry name" value="HTH_TetR"/>
</dbReference>
<dbReference type="GO" id="GO:0000976">
    <property type="term" value="F:transcription cis-regulatory region binding"/>
    <property type="evidence" value="ECO:0007669"/>
    <property type="project" value="TreeGrafter"/>
</dbReference>
<dbReference type="Pfam" id="PF14246">
    <property type="entry name" value="TetR_C_7"/>
    <property type="match status" value="1"/>
</dbReference>